<dbReference type="Pfam" id="PF01451">
    <property type="entry name" value="LMWPc"/>
    <property type="match status" value="1"/>
</dbReference>
<evidence type="ECO:0000256" key="9">
    <source>
        <dbReference type="ARBA" id="ARBA00022741"/>
    </source>
</evidence>
<feature type="active site" description="Proton donor" evidence="14">
    <location>
        <position position="324"/>
    </location>
</feature>
<gene>
    <name evidence="16" type="ORF">ENV60_05515</name>
</gene>
<dbReference type="EMBL" id="DTGZ01000100">
    <property type="protein sequence ID" value="HGV97736.1"/>
    <property type="molecule type" value="Genomic_DNA"/>
</dbReference>
<evidence type="ECO:0000256" key="7">
    <source>
        <dbReference type="ARBA" id="ARBA00022694"/>
    </source>
</evidence>
<dbReference type="InterPro" id="IPR006070">
    <property type="entry name" value="Sua5-like_dom"/>
</dbReference>
<evidence type="ECO:0000259" key="15">
    <source>
        <dbReference type="PROSITE" id="PS51163"/>
    </source>
</evidence>
<evidence type="ECO:0000256" key="2">
    <source>
        <dbReference type="ARBA" id="ARBA00007663"/>
    </source>
</evidence>
<evidence type="ECO:0000313" key="16">
    <source>
        <dbReference type="EMBL" id="HGV97736.1"/>
    </source>
</evidence>
<dbReference type="GO" id="GO:0008033">
    <property type="term" value="P:tRNA processing"/>
    <property type="evidence" value="ECO:0007669"/>
    <property type="project" value="UniProtKB-KW"/>
</dbReference>
<dbReference type="InterPro" id="IPR050156">
    <property type="entry name" value="TC-AMP_synthase_SUA5"/>
</dbReference>
<evidence type="ECO:0000256" key="6">
    <source>
        <dbReference type="ARBA" id="ARBA00022679"/>
    </source>
</evidence>
<keyword evidence="5" id="KW-0963">Cytoplasm</keyword>
<dbReference type="GO" id="GO:0005524">
    <property type="term" value="F:ATP binding"/>
    <property type="evidence" value="ECO:0007669"/>
    <property type="project" value="UniProtKB-KW"/>
</dbReference>
<proteinExistence type="inferred from homology"/>
<evidence type="ECO:0000256" key="11">
    <source>
        <dbReference type="ARBA" id="ARBA00022840"/>
    </source>
</evidence>
<keyword evidence="6" id="KW-0808">Transferase</keyword>
<dbReference type="GO" id="GO:0003725">
    <property type="term" value="F:double-stranded RNA binding"/>
    <property type="evidence" value="ECO:0007669"/>
    <property type="project" value="InterPro"/>
</dbReference>
<feature type="active site" evidence="14">
    <location>
        <position position="219"/>
    </location>
</feature>
<keyword evidence="7" id="KW-0819">tRNA processing</keyword>
<dbReference type="InterPro" id="IPR036196">
    <property type="entry name" value="Ptyr_pPase_sf"/>
</dbReference>
<comment type="caution">
    <text evidence="16">The sequence shown here is derived from an EMBL/GenBank/DDBJ whole genome shotgun (WGS) entry which is preliminary data.</text>
</comment>
<accession>A0A7C4XKI5</accession>
<protein>
    <recommendedName>
        <fullName evidence="12">L-threonylcarbamoyladenylate synthase</fullName>
        <ecNumber evidence="4">2.7.7.87</ecNumber>
    </recommendedName>
    <alternativeName>
        <fullName evidence="12">L-threonylcarbamoyladenylate synthase</fullName>
    </alternativeName>
</protein>
<dbReference type="InterPro" id="IPR023485">
    <property type="entry name" value="Ptyr_pPase"/>
</dbReference>
<dbReference type="CDD" id="cd16344">
    <property type="entry name" value="LMWPAP"/>
    <property type="match status" value="1"/>
</dbReference>
<name>A0A7C4XKI5_UNCW3</name>
<keyword evidence="10" id="KW-0378">Hydrolase</keyword>
<evidence type="ECO:0000256" key="13">
    <source>
        <dbReference type="ARBA" id="ARBA00048366"/>
    </source>
</evidence>
<dbReference type="EC" id="2.7.7.87" evidence="4"/>
<dbReference type="GO" id="GO:0005737">
    <property type="term" value="C:cytoplasm"/>
    <property type="evidence" value="ECO:0007669"/>
    <property type="project" value="UniProtKB-SubCell"/>
</dbReference>
<keyword evidence="11" id="KW-0067">ATP-binding</keyword>
<sequence length="357" mass="40172">MIIKLTESLEIYEKIGNILDHNGVVAIPTDTVYGLAVDGTNFGAIKRLQELKKRESKPFTFFISRSILSDYARITKRRIIDYFVPGPMTVILKKNPEARLAFDGDKVGIRIPNMEFILNFLDYYKKPIAVTSANISGEPELSTPQEIKEKFPDIELIIDAGPLMNKPSTVLDLTQPVPVVKRKGAIPILEIEKVYGGRIRLDPSVKFNLLFVCSGNSCRSPMAEGIIKTMLDPNYVIVKSAGTAAVDGLPASDNAKIVVQEFGGDISNHRTKYLTKELIDEADLILVMEYKHYETVLEYAPDAAIKTFLLKEYKRRTKYNEVSDPVGKDLSVYRDTALEMYPSLKFVAEDIKKRIKK</sequence>
<evidence type="ECO:0000256" key="10">
    <source>
        <dbReference type="ARBA" id="ARBA00022801"/>
    </source>
</evidence>
<evidence type="ECO:0000256" key="5">
    <source>
        <dbReference type="ARBA" id="ARBA00022490"/>
    </source>
</evidence>
<dbReference type="AlphaFoldDB" id="A0A7C4XKI5"/>
<dbReference type="InterPro" id="IPR017945">
    <property type="entry name" value="DHBP_synth_RibB-like_a/b_dom"/>
</dbReference>
<dbReference type="GO" id="GO:0061710">
    <property type="term" value="F:L-threonylcarbamoyladenylate synthase"/>
    <property type="evidence" value="ECO:0007669"/>
    <property type="project" value="UniProtKB-EC"/>
</dbReference>
<evidence type="ECO:0000256" key="12">
    <source>
        <dbReference type="ARBA" id="ARBA00029774"/>
    </source>
</evidence>
<dbReference type="PRINTS" id="PR00719">
    <property type="entry name" value="LMWPTPASE"/>
</dbReference>
<dbReference type="Pfam" id="PF01300">
    <property type="entry name" value="Sua5_yciO_yrdC"/>
    <property type="match status" value="1"/>
</dbReference>
<comment type="subcellular location">
    <subcellularLocation>
        <location evidence="1">Cytoplasm</location>
    </subcellularLocation>
</comment>
<organism evidence="16">
    <name type="scientific">candidate division WOR-3 bacterium</name>
    <dbReference type="NCBI Taxonomy" id="2052148"/>
    <lineage>
        <taxon>Bacteria</taxon>
        <taxon>Bacteria division WOR-3</taxon>
    </lineage>
</organism>
<feature type="active site" description="Nucleophile" evidence="14">
    <location>
        <position position="213"/>
    </location>
</feature>
<keyword evidence="8" id="KW-0548">Nucleotidyltransferase</keyword>
<evidence type="ECO:0000256" key="14">
    <source>
        <dbReference type="PIRSR" id="PIRSR617867-1"/>
    </source>
</evidence>
<dbReference type="InterPro" id="IPR017867">
    <property type="entry name" value="Tyr_phospatase_low_mol_wt"/>
</dbReference>
<evidence type="ECO:0000256" key="8">
    <source>
        <dbReference type="ARBA" id="ARBA00022695"/>
    </source>
</evidence>
<dbReference type="PROSITE" id="PS51163">
    <property type="entry name" value="YRDC"/>
    <property type="match status" value="1"/>
</dbReference>
<dbReference type="SUPFAM" id="SSF52788">
    <property type="entry name" value="Phosphotyrosine protein phosphatases I"/>
    <property type="match status" value="1"/>
</dbReference>
<dbReference type="PANTHER" id="PTHR17490:SF16">
    <property type="entry name" value="THREONYLCARBAMOYL-AMP SYNTHASE"/>
    <property type="match status" value="1"/>
</dbReference>
<comment type="similarity">
    <text evidence="2">Belongs to the SUA5 family.</text>
</comment>
<evidence type="ECO:0000256" key="3">
    <source>
        <dbReference type="ARBA" id="ARBA00011063"/>
    </source>
</evidence>
<dbReference type="Gene3D" id="3.40.50.2300">
    <property type="match status" value="1"/>
</dbReference>
<dbReference type="GO" id="GO:0004725">
    <property type="term" value="F:protein tyrosine phosphatase activity"/>
    <property type="evidence" value="ECO:0007669"/>
    <property type="project" value="InterPro"/>
</dbReference>
<dbReference type="SUPFAM" id="SSF55821">
    <property type="entry name" value="YrdC/RibB"/>
    <property type="match status" value="1"/>
</dbReference>
<dbReference type="SMART" id="SM00226">
    <property type="entry name" value="LMWPc"/>
    <property type="match status" value="1"/>
</dbReference>
<dbReference type="Gene3D" id="3.90.870.10">
    <property type="entry name" value="DHBP synthase"/>
    <property type="match status" value="1"/>
</dbReference>
<evidence type="ECO:0000256" key="4">
    <source>
        <dbReference type="ARBA" id="ARBA00012584"/>
    </source>
</evidence>
<evidence type="ECO:0000256" key="1">
    <source>
        <dbReference type="ARBA" id="ARBA00004496"/>
    </source>
</evidence>
<feature type="domain" description="YrdC-like" evidence="15">
    <location>
        <begin position="9"/>
        <end position="186"/>
    </location>
</feature>
<comment type="similarity">
    <text evidence="3">Belongs to the low molecular weight phosphotyrosine protein phosphatase family.</text>
</comment>
<dbReference type="PANTHER" id="PTHR17490">
    <property type="entry name" value="SUA5"/>
    <property type="match status" value="1"/>
</dbReference>
<comment type="catalytic activity">
    <reaction evidence="13">
        <text>L-threonine + hydrogencarbonate + ATP = L-threonylcarbamoyladenylate + diphosphate + H2O</text>
        <dbReference type="Rhea" id="RHEA:36407"/>
        <dbReference type="ChEBI" id="CHEBI:15377"/>
        <dbReference type="ChEBI" id="CHEBI:17544"/>
        <dbReference type="ChEBI" id="CHEBI:30616"/>
        <dbReference type="ChEBI" id="CHEBI:33019"/>
        <dbReference type="ChEBI" id="CHEBI:57926"/>
        <dbReference type="ChEBI" id="CHEBI:73682"/>
        <dbReference type="EC" id="2.7.7.87"/>
    </reaction>
</comment>
<dbReference type="NCBIfam" id="TIGR00057">
    <property type="entry name" value="L-threonylcarbamoyladenylate synthase"/>
    <property type="match status" value="1"/>
</dbReference>
<dbReference type="GO" id="GO:0006450">
    <property type="term" value="P:regulation of translational fidelity"/>
    <property type="evidence" value="ECO:0007669"/>
    <property type="project" value="TreeGrafter"/>
</dbReference>
<keyword evidence="9" id="KW-0547">Nucleotide-binding</keyword>
<dbReference type="GO" id="GO:0000049">
    <property type="term" value="F:tRNA binding"/>
    <property type="evidence" value="ECO:0007669"/>
    <property type="project" value="TreeGrafter"/>
</dbReference>
<reference evidence="16" key="1">
    <citation type="journal article" date="2020" name="mSystems">
        <title>Genome- and Community-Level Interaction Insights into Carbon Utilization and Element Cycling Functions of Hydrothermarchaeota in Hydrothermal Sediment.</title>
        <authorList>
            <person name="Zhou Z."/>
            <person name="Liu Y."/>
            <person name="Xu W."/>
            <person name="Pan J."/>
            <person name="Luo Z.H."/>
            <person name="Li M."/>
        </authorList>
    </citation>
    <scope>NUCLEOTIDE SEQUENCE [LARGE SCALE GENOMIC DNA]</scope>
    <source>
        <strain evidence="16">SpSt-774</strain>
    </source>
</reference>